<keyword evidence="1" id="KW-0812">Transmembrane</keyword>
<reference evidence="2 3" key="1">
    <citation type="submission" date="2021-06" db="EMBL/GenBank/DDBJ databases">
        <authorList>
            <person name="Palmer J.M."/>
        </authorList>
    </citation>
    <scope>NUCLEOTIDE SEQUENCE [LARGE SCALE GENOMIC DNA]</scope>
    <source>
        <strain evidence="2 3">XC_2019</strain>
        <tissue evidence="2">Muscle</tissue>
    </source>
</reference>
<dbReference type="Proteomes" id="UP001434883">
    <property type="component" value="Unassembled WGS sequence"/>
</dbReference>
<protein>
    <submittedName>
        <fullName evidence="2">Uncharacterized protein</fullName>
    </submittedName>
</protein>
<evidence type="ECO:0000313" key="2">
    <source>
        <dbReference type="EMBL" id="MEQ2192262.1"/>
    </source>
</evidence>
<accession>A0ABV0QA06</accession>
<comment type="caution">
    <text evidence="2">The sequence shown here is derived from an EMBL/GenBank/DDBJ whole genome shotgun (WGS) entry which is preliminary data.</text>
</comment>
<name>A0ABV0QA06_9TELE</name>
<keyword evidence="1" id="KW-1133">Transmembrane helix</keyword>
<proteinExistence type="predicted"/>
<gene>
    <name evidence="2" type="ORF">XENOCAPTIV_009231</name>
</gene>
<dbReference type="EMBL" id="JAHRIN010002098">
    <property type="protein sequence ID" value="MEQ2192262.1"/>
    <property type="molecule type" value="Genomic_DNA"/>
</dbReference>
<feature type="transmembrane region" description="Helical" evidence="1">
    <location>
        <begin position="50"/>
        <end position="70"/>
    </location>
</feature>
<dbReference type="Gene3D" id="2.60.120.200">
    <property type="match status" value="1"/>
</dbReference>
<evidence type="ECO:0000256" key="1">
    <source>
        <dbReference type="SAM" id="Phobius"/>
    </source>
</evidence>
<evidence type="ECO:0000313" key="3">
    <source>
        <dbReference type="Proteomes" id="UP001434883"/>
    </source>
</evidence>
<keyword evidence="3" id="KW-1185">Reference proteome</keyword>
<sequence length="96" mass="11097">MLSVAAVLSHGLQTPILPNRNFHGCLENLLYNDLNLIKLAKQNSPQVTAVVSYCVSIFFYLHCVICHLEFDRMTSRLCLHFHDITVSDSYFKMIWH</sequence>
<organism evidence="2 3">
    <name type="scientific">Xenoophorus captivus</name>
    <dbReference type="NCBI Taxonomy" id="1517983"/>
    <lineage>
        <taxon>Eukaryota</taxon>
        <taxon>Metazoa</taxon>
        <taxon>Chordata</taxon>
        <taxon>Craniata</taxon>
        <taxon>Vertebrata</taxon>
        <taxon>Euteleostomi</taxon>
        <taxon>Actinopterygii</taxon>
        <taxon>Neopterygii</taxon>
        <taxon>Teleostei</taxon>
        <taxon>Neoteleostei</taxon>
        <taxon>Acanthomorphata</taxon>
        <taxon>Ovalentaria</taxon>
        <taxon>Atherinomorphae</taxon>
        <taxon>Cyprinodontiformes</taxon>
        <taxon>Goodeidae</taxon>
        <taxon>Xenoophorus</taxon>
    </lineage>
</organism>
<keyword evidence="1" id="KW-0472">Membrane</keyword>